<keyword evidence="8" id="KW-0799">Topoisomerase</keyword>
<dbReference type="SMART" id="SM00436">
    <property type="entry name" value="TOP1Bc"/>
    <property type="match status" value="1"/>
</dbReference>
<proteinExistence type="inferred from homology"/>
<dbReference type="SUPFAM" id="SSF56712">
    <property type="entry name" value="Prokaryotic type I DNA topoisomerase"/>
    <property type="match status" value="1"/>
</dbReference>
<dbReference type="PRINTS" id="PR00417">
    <property type="entry name" value="PRTPISMRASEI"/>
</dbReference>
<dbReference type="EMBL" id="RNRV01000013">
    <property type="protein sequence ID" value="MHO04614.1"/>
    <property type="molecule type" value="Genomic_DNA"/>
</dbReference>
<dbReference type="InterPro" id="IPR013497">
    <property type="entry name" value="Topo_IA_cen"/>
</dbReference>
<dbReference type="AlphaFoldDB" id="A0A3L0VYU7"/>
<dbReference type="GO" id="GO:0006281">
    <property type="term" value="P:DNA repair"/>
    <property type="evidence" value="ECO:0007669"/>
    <property type="project" value="TreeGrafter"/>
</dbReference>
<evidence type="ECO:0000256" key="14">
    <source>
        <dbReference type="ARBA" id="ARBA00032877"/>
    </source>
</evidence>
<feature type="domain" description="Topo IA-type catalytic" evidence="17">
    <location>
        <begin position="166"/>
        <end position="630"/>
    </location>
</feature>
<dbReference type="InterPro" id="IPR013824">
    <property type="entry name" value="Topo_IA_cen_sub1"/>
</dbReference>
<keyword evidence="9" id="KW-0238">DNA-binding</keyword>
<dbReference type="CDD" id="cd03362">
    <property type="entry name" value="TOPRIM_TopoIA_TopoIII"/>
    <property type="match status" value="1"/>
</dbReference>
<evidence type="ECO:0000313" key="18">
    <source>
        <dbReference type="EMBL" id="MHO04614.1"/>
    </source>
</evidence>
<evidence type="ECO:0000256" key="4">
    <source>
        <dbReference type="ARBA" id="ARBA00022723"/>
    </source>
</evidence>
<keyword evidence="5" id="KW-0677">Repeat</keyword>
<evidence type="ECO:0000256" key="3">
    <source>
        <dbReference type="ARBA" id="ARBA00012891"/>
    </source>
</evidence>
<dbReference type="SUPFAM" id="SSF57783">
    <property type="entry name" value="Zinc beta-ribbon"/>
    <property type="match status" value="1"/>
</dbReference>
<keyword evidence="7" id="KW-0862">Zinc</keyword>
<dbReference type="GO" id="GO:0043597">
    <property type="term" value="C:cytoplasmic replication fork"/>
    <property type="evidence" value="ECO:0007669"/>
    <property type="project" value="TreeGrafter"/>
</dbReference>
<dbReference type="PROSITE" id="PS50880">
    <property type="entry name" value="TOPRIM"/>
    <property type="match status" value="1"/>
</dbReference>
<organism evidence="18">
    <name type="scientific">Escherichia coli</name>
    <dbReference type="NCBI Taxonomy" id="562"/>
    <lineage>
        <taxon>Bacteria</taxon>
        <taxon>Pseudomonadati</taxon>
        <taxon>Pseudomonadota</taxon>
        <taxon>Gammaproteobacteria</taxon>
        <taxon>Enterobacterales</taxon>
        <taxon>Enterobacteriaceae</taxon>
        <taxon>Escherichia</taxon>
    </lineage>
</organism>
<dbReference type="InterPro" id="IPR013826">
    <property type="entry name" value="Topo_IA_cen_sub3"/>
</dbReference>
<evidence type="ECO:0000256" key="11">
    <source>
        <dbReference type="ARBA" id="ARBA00030003"/>
    </source>
</evidence>
<evidence type="ECO:0000256" key="12">
    <source>
        <dbReference type="ARBA" id="ARBA00031985"/>
    </source>
</evidence>
<name>A0A3L0VYU7_ECOLX</name>
<dbReference type="InterPro" id="IPR003601">
    <property type="entry name" value="Topo_IA_2"/>
</dbReference>
<reference evidence="18" key="1">
    <citation type="submission" date="2018-10" db="EMBL/GenBank/DDBJ databases">
        <authorList>
            <consortium name="NARMS: The National Antimicrobial Resistance Monitoring System"/>
        </authorList>
    </citation>
    <scope>NUCLEOTIDE SEQUENCE [LARGE SCALE GENOMIC DNA]</scope>
    <source>
        <strain evidence="18">CVM N17EC0388</strain>
    </source>
</reference>
<dbReference type="GO" id="GO:0006265">
    <property type="term" value="P:DNA topological change"/>
    <property type="evidence" value="ECO:0007669"/>
    <property type="project" value="InterPro"/>
</dbReference>
<feature type="region of interest" description="Disordered" evidence="15">
    <location>
        <begin position="645"/>
        <end position="668"/>
    </location>
</feature>
<dbReference type="InterPro" id="IPR006171">
    <property type="entry name" value="TOPRIM_dom"/>
</dbReference>
<dbReference type="InterPro" id="IPR003602">
    <property type="entry name" value="Topo_IA_DNA-bd_dom"/>
</dbReference>
<dbReference type="GO" id="GO:0006310">
    <property type="term" value="P:DNA recombination"/>
    <property type="evidence" value="ECO:0007669"/>
    <property type="project" value="TreeGrafter"/>
</dbReference>
<dbReference type="Pfam" id="PF01396">
    <property type="entry name" value="Zn_ribbon_Top1"/>
    <property type="match status" value="1"/>
</dbReference>
<dbReference type="Pfam" id="PF01131">
    <property type="entry name" value="Topoisom_bac"/>
    <property type="match status" value="1"/>
</dbReference>
<dbReference type="GO" id="GO:0008270">
    <property type="term" value="F:zinc ion binding"/>
    <property type="evidence" value="ECO:0007669"/>
    <property type="project" value="UniProtKB-KW"/>
</dbReference>
<dbReference type="PANTHER" id="PTHR11390:SF21">
    <property type="entry name" value="DNA TOPOISOMERASE 3-ALPHA"/>
    <property type="match status" value="1"/>
</dbReference>
<evidence type="ECO:0000256" key="6">
    <source>
        <dbReference type="ARBA" id="ARBA00022771"/>
    </source>
</evidence>
<dbReference type="GO" id="GO:0003917">
    <property type="term" value="F:DNA topoisomerase type I (single strand cut, ATP-independent) activity"/>
    <property type="evidence" value="ECO:0007669"/>
    <property type="project" value="UniProtKB-EC"/>
</dbReference>
<dbReference type="InterPro" id="IPR034144">
    <property type="entry name" value="TOPRIM_TopoIII"/>
</dbReference>
<dbReference type="NCBIfam" id="TIGR01056">
    <property type="entry name" value="topB"/>
    <property type="match status" value="1"/>
</dbReference>
<sequence length="703" mass="76395">MKVYIAEKPNLGRAIAGVLAEKDPVKSQSRTHIEGTHWTVCWAAGHILELEEPDFYIKKKHPEAVAGSNGKIPWNMHHLPILPTDNEWTLRVSKERADLLKTVKAQVKRATVIVHAGDPDRAGQAIVDNILSQLKVTVPVRRVLVSSLVPDDVRAQVADERNNSDFKALGDSELCRSRADWLYGMNFSRAVTLKAQEQGYRSAVSIGRVQTAVLSLVVNRDLAIENFKPVDYFDLIGEFTLGTGAGSFTGKWIPQEGTAGLDADGRLLDQMVARQLQAKVKNQPGVIESYSNEKKNENAPMPFSMAQLQILASKKYGYAPDVVLKTVQTLYEKYKAVTYPRVDTGYLPTSLLASAKMVLGTVSSTLGLSQAVLQNLDHTRKSRAFNDAKVTAHHGIVPTGVVSGFSSWTQQEKDLFKEISLRYCAQFMPAREYRAVKAIVAVAGERFSATGSMTISPGWRLLYGQEDIQKESDEGVDLPAMKQGDPLRCDGLIIQAKKTQPPKPFTDDTLLHAMVFVHKFVSNPQIKNIFLKLQKEAAALEEAGLGTPATRDSFVPKLINMGLLQKSGSGKAKHITSTPPGRALIAALPGSLGSPDITALWEVTLKDIADGKSSVSDFMGTQSRYIAKTLEEIKAANISLPAAPAKATTTKRAPKNGGKAPAGQQGAQVCPECGKPMATRKGRNGDFLGCTGYPSCKHTAQLG</sequence>
<dbReference type="Pfam" id="PF01751">
    <property type="entry name" value="Toprim"/>
    <property type="match status" value="1"/>
</dbReference>
<protein>
    <recommendedName>
        <fullName evidence="3">DNA topoisomerase</fullName>
        <ecNumber evidence="3">5.6.2.1</ecNumber>
    </recommendedName>
    <alternativeName>
        <fullName evidence="14">Omega-protein</fullName>
    </alternativeName>
    <alternativeName>
        <fullName evidence="13">Relaxing enzyme</fullName>
    </alternativeName>
    <alternativeName>
        <fullName evidence="11">Swivelase</fullName>
    </alternativeName>
    <alternativeName>
        <fullName evidence="12">Untwisting enzyme</fullName>
    </alternativeName>
</protein>
<dbReference type="Gene3D" id="2.70.20.10">
    <property type="entry name" value="Topoisomerase I, domain 3"/>
    <property type="match status" value="1"/>
</dbReference>
<dbReference type="GO" id="GO:0003677">
    <property type="term" value="F:DNA binding"/>
    <property type="evidence" value="ECO:0007669"/>
    <property type="project" value="UniProtKB-KW"/>
</dbReference>
<dbReference type="Gene3D" id="3.30.65.10">
    <property type="entry name" value="Bacterial Topoisomerase I, domain 1"/>
    <property type="match status" value="1"/>
</dbReference>
<dbReference type="InterPro" id="IPR000380">
    <property type="entry name" value="Topo_IA"/>
</dbReference>
<evidence type="ECO:0000256" key="9">
    <source>
        <dbReference type="ARBA" id="ARBA00023125"/>
    </source>
</evidence>
<evidence type="ECO:0000256" key="7">
    <source>
        <dbReference type="ARBA" id="ARBA00022833"/>
    </source>
</evidence>
<comment type="catalytic activity">
    <reaction evidence="1">
        <text>ATP-independent breakage of single-stranded DNA, followed by passage and rejoining.</text>
        <dbReference type="EC" id="5.6.2.1"/>
    </reaction>
</comment>
<dbReference type="Gene3D" id="1.10.290.10">
    <property type="entry name" value="Topoisomerase I, domain 4"/>
    <property type="match status" value="1"/>
</dbReference>
<gene>
    <name evidence="18" type="primary">topB</name>
    <name evidence="18" type="ORF">D9F05_09540</name>
</gene>
<dbReference type="SMART" id="SM00437">
    <property type="entry name" value="TOP1Ac"/>
    <property type="match status" value="1"/>
</dbReference>
<evidence type="ECO:0000256" key="2">
    <source>
        <dbReference type="ARBA" id="ARBA00009446"/>
    </source>
</evidence>
<evidence type="ECO:0000256" key="5">
    <source>
        <dbReference type="ARBA" id="ARBA00022737"/>
    </source>
</evidence>
<evidence type="ECO:0000256" key="8">
    <source>
        <dbReference type="ARBA" id="ARBA00023029"/>
    </source>
</evidence>
<dbReference type="PANTHER" id="PTHR11390">
    <property type="entry name" value="PROKARYOTIC DNA TOPOISOMERASE"/>
    <property type="match status" value="1"/>
</dbReference>
<evidence type="ECO:0000259" key="16">
    <source>
        <dbReference type="PROSITE" id="PS50880"/>
    </source>
</evidence>
<dbReference type="Gene3D" id="1.10.460.10">
    <property type="entry name" value="Topoisomerase I, domain 2"/>
    <property type="match status" value="1"/>
</dbReference>
<keyword evidence="10 18" id="KW-0413">Isomerase</keyword>
<dbReference type="InterPro" id="IPR023405">
    <property type="entry name" value="Topo_IA_core_domain"/>
</dbReference>
<accession>A0A3L0VYU7</accession>
<dbReference type="InterPro" id="IPR013498">
    <property type="entry name" value="Topo_IA_Znf"/>
</dbReference>
<keyword evidence="6" id="KW-0863">Zinc-finger</keyword>
<dbReference type="NCBIfam" id="NF005829">
    <property type="entry name" value="PRK07726.1"/>
    <property type="match status" value="1"/>
</dbReference>
<feature type="domain" description="Toprim" evidence="16">
    <location>
        <begin position="1"/>
        <end position="149"/>
    </location>
</feature>
<evidence type="ECO:0000256" key="13">
    <source>
        <dbReference type="ARBA" id="ARBA00032235"/>
    </source>
</evidence>
<evidence type="ECO:0000256" key="15">
    <source>
        <dbReference type="SAM" id="MobiDB-lite"/>
    </source>
</evidence>
<evidence type="ECO:0000256" key="1">
    <source>
        <dbReference type="ARBA" id="ARBA00000213"/>
    </source>
</evidence>
<keyword evidence="4" id="KW-0479">Metal-binding</keyword>
<dbReference type="PROSITE" id="PS52039">
    <property type="entry name" value="TOPO_IA_2"/>
    <property type="match status" value="1"/>
</dbReference>
<comment type="caution">
    <text evidence="18">The sequence shown here is derived from an EMBL/GenBank/DDBJ whole genome shotgun (WGS) entry which is preliminary data.</text>
</comment>
<dbReference type="EC" id="5.6.2.1" evidence="3"/>
<dbReference type="Gene3D" id="3.40.50.140">
    <property type="match status" value="1"/>
</dbReference>
<dbReference type="SMART" id="SM00493">
    <property type="entry name" value="TOPRIM"/>
    <property type="match status" value="1"/>
</dbReference>
<evidence type="ECO:0000259" key="17">
    <source>
        <dbReference type="PROSITE" id="PS52039"/>
    </source>
</evidence>
<dbReference type="InterPro" id="IPR005738">
    <property type="entry name" value="TopoIII"/>
</dbReference>
<evidence type="ECO:0000256" key="10">
    <source>
        <dbReference type="ARBA" id="ARBA00023235"/>
    </source>
</evidence>
<dbReference type="InterPro" id="IPR013825">
    <property type="entry name" value="Topo_IA_cen_sub2"/>
</dbReference>
<comment type="similarity">
    <text evidence="2">Belongs to the type IA topoisomerase family.</text>
</comment>